<dbReference type="RefSeq" id="XP_001440583.1">
    <property type="nucleotide sequence ID" value="XM_001440546.1"/>
</dbReference>
<name>A0CQW9_PARTE</name>
<evidence type="ECO:0000313" key="1">
    <source>
        <dbReference type="EMBL" id="CAK73186.1"/>
    </source>
</evidence>
<dbReference type="HOGENOM" id="CLU_2255387_0_0_1"/>
<evidence type="ECO:0000313" key="2">
    <source>
        <dbReference type="Proteomes" id="UP000000600"/>
    </source>
</evidence>
<dbReference type="Proteomes" id="UP000000600">
    <property type="component" value="Unassembled WGS sequence"/>
</dbReference>
<dbReference type="EMBL" id="CT868141">
    <property type="protein sequence ID" value="CAK73186.1"/>
    <property type="molecule type" value="Genomic_DNA"/>
</dbReference>
<dbReference type="AlphaFoldDB" id="A0CQW9"/>
<sequence>MPICIIKLGSGRFFSSITYIILTRQIATIYIKGFNILQYVKLLISGCFTPKDHHFVNSFISTFELNQRILILVNGQFNVLIQNVCFKLIDINLTNLCINLKKQG</sequence>
<dbReference type="KEGG" id="ptm:GSPATT00009535001"/>
<proteinExistence type="predicted"/>
<dbReference type="GeneID" id="5026368"/>
<keyword evidence="2" id="KW-1185">Reference proteome</keyword>
<organism evidence="1 2">
    <name type="scientific">Paramecium tetraurelia</name>
    <dbReference type="NCBI Taxonomy" id="5888"/>
    <lineage>
        <taxon>Eukaryota</taxon>
        <taxon>Sar</taxon>
        <taxon>Alveolata</taxon>
        <taxon>Ciliophora</taxon>
        <taxon>Intramacronucleata</taxon>
        <taxon>Oligohymenophorea</taxon>
        <taxon>Peniculida</taxon>
        <taxon>Parameciidae</taxon>
        <taxon>Paramecium</taxon>
    </lineage>
</organism>
<dbReference type="InParanoid" id="A0CQW9"/>
<reference evidence="1 2" key="1">
    <citation type="journal article" date="2006" name="Nature">
        <title>Global trends of whole-genome duplications revealed by the ciliate Paramecium tetraurelia.</title>
        <authorList>
            <consortium name="Genoscope"/>
            <person name="Aury J.-M."/>
            <person name="Jaillon O."/>
            <person name="Duret L."/>
            <person name="Noel B."/>
            <person name="Jubin C."/>
            <person name="Porcel B.M."/>
            <person name="Segurens B."/>
            <person name="Daubin V."/>
            <person name="Anthouard V."/>
            <person name="Aiach N."/>
            <person name="Arnaiz O."/>
            <person name="Billaut A."/>
            <person name="Beisson J."/>
            <person name="Blanc I."/>
            <person name="Bouhouche K."/>
            <person name="Camara F."/>
            <person name="Duharcourt S."/>
            <person name="Guigo R."/>
            <person name="Gogendeau D."/>
            <person name="Katinka M."/>
            <person name="Keller A.-M."/>
            <person name="Kissmehl R."/>
            <person name="Klotz C."/>
            <person name="Koll F."/>
            <person name="Le Moue A."/>
            <person name="Lepere C."/>
            <person name="Malinsky S."/>
            <person name="Nowacki M."/>
            <person name="Nowak J.K."/>
            <person name="Plattner H."/>
            <person name="Poulain J."/>
            <person name="Ruiz F."/>
            <person name="Serrano V."/>
            <person name="Zagulski M."/>
            <person name="Dessen P."/>
            <person name="Betermier M."/>
            <person name="Weissenbach J."/>
            <person name="Scarpelli C."/>
            <person name="Schachter V."/>
            <person name="Sperling L."/>
            <person name="Meyer E."/>
            <person name="Cohen J."/>
            <person name="Wincker P."/>
        </authorList>
    </citation>
    <scope>NUCLEOTIDE SEQUENCE [LARGE SCALE GENOMIC DNA]</scope>
    <source>
        <strain evidence="1 2">Stock d4-2</strain>
    </source>
</reference>
<gene>
    <name evidence="1" type="ORF">GSPATT00009535001</name>
</gene>
<accession>A0CQW9</accession>
<protein>
    <submittedName>
        <fullName evidence="1">Uncharacterized protein</fullName>
    </submittedName>
</protein>